<evidence type="ECO:0008006" key="3">
    <source>
        <dbReference type="Google" id="ProtNLM"/>
    </source>
</evidence>
<sequence>MVLFLFVVLNVGCSNKEKGDDQLGILLVLANTAGSNQSSNFTLNLSNANALAVTNTSSTTSVRANTGVSNLYAVDANGNLTIAISGSSQTVKIKKIYPGTKFVYLLFETNVKFSDGNVVRNCALARSDLSGNVTCVDFDLAAMATVPNSNSIQTKNSDTVQVDANDGIFYYGVNKFGITSLKYASSEGVIKTITLPESRLQYFYITSGNELIISHIEKATNQRYLSVLSGTSRLDVSNLSTNTWAFQRSSGNYLLNPGLPNSSTDDQIKEYNPTTKTLTTKIHCSNIPNYDEWNSTNFVGRLQDIRKVLEVGGVTYFYSTHESSHVSNVRRHLGNLYKFTSDTTLDWLPIGADSNNIAVKSIEAIEAVGGNKVLVWGYTTTVTNTDGSGTVTQTKTDNDLALKLFDVGTKTTSTIFTFPGERIMVRKMEYSPALNRVFILGVDYSTNKQVSGYYDLNSSKYNFGKSSSLEITQVAPIR</sequence>
<dbReference type="EMBL" id="AP025028">
    <property type="protein sequence ID" value="BDA78572.1"/>
    <property type="molecule type" value="Genomic_DNA"/>
</dbReference>
<name>A0ABM7URB0_9LEPT</name>
<protein>
    <recommendedName>
        <fullName evidence="3">Lipoprotein</fullName>
    </recommendedName>
</protein>
<keyword evidence="2" id="KW-1185">Reference proteome</keyword>
<gene>
    <name evidence="1" type="ORF">LPTSP3_g15020</name>
</gene>
<organism evidence="1 2">
    <name type="scientific">Leptospira kobayashii</name>
    <dbReference type="NCBI Taxonomy" id="1917830"/>
    <lineage>
        <taxon>Bacteria</taxon>
        <taxon>Pseudomonadati</taxon>
        <taxon>Spirochaetota</taxon>
        <taxon>Spirochaetia</taxon>
        <taxon>Leptospirales</taxon>
        <taxon>Leptospiraceae</taxon>
        <taxon>Leptospira</taxon>
    </lineage>
</organism>
<dbReference type="Proteomes" id="UP000245263">
    <property type="component" value="Chromosome 1"/>
</dbReference>
<proteinExistence type="predicted"/>
<evidence type="ECO:0000313" key="1">
    <source>
        <dbReference type="EMBL" id="BDA78572.1"/>
    </source>
</evidence>
<reference evidence="1 2" key="1">
    <citation type="submission" date="2021-08" db="EMBL/GenBank/DDBJ databases">
        <title>Complete genome sequence of Leptospira kobayashii strain E30.</title>
        <authorList>
            <person name="Nakao R."/>
            <person name="Nakamura S."/>
            <person name="Masuzawa T."/>
            <person name="Koizumi N."/>
        </authorList>
    </citation>
    <scope>NUCLEOTIDE SEQUENCE [LARGE SCALE GENOMIC DNA]</scope>
    <source>
        <strain evidence="1 2">E30</strain>
    </source>
</reference>
<evidence type="ECO:0000313" key="2">
    <source>
        <dbReference type="Proteomes" id="UP000245263"/>
    </source>
</evidence>
<accession>A0ABM7URB0</accession>